<reference evidence="3" key="1">
    <citation type="submission" date="2016-11" db="EMBL/GenBank/DDBJ databases">
        <authorList>
            <person name="Varghese N."/>
            <person name="Submissions S."/>
        </authorList>
    </citation>
    <scope>NUCLEOTIDE SEQUENCE [LARGE SCALE GENOMIC DNA]</scope>
    <source>
        <strain evidence="3">CGMCC 1.7063</strain>
    </source>
</reference>
<accession>A0A1M5CP05</accession>
<evidence type="ECO:0000256" key="1">
    <source>
        <dbReference type="SAM" id="Phobius"/>
    </source>
</evidence>
<evidence type="ECO:0000313" key="2">
    <source>
        <dbReference type="EMBL" id="SHF56494.1"/>
    </source>
</evidence>
<feature type="transmembrane region" description="Helical" evidence="1">
    <location>
        <begin position="6"/>
        <end position="26"/>
    </location>
</feature>
<keyword evidence="3" id="KW-1185">Reference proteome</keyword>
<proteinExistence type="predicted"/>
<feature type="transmembrane region" description="Helical" evidence="1">
    <location>
        <begin position="86"/>
        <end position="107"/>
    </location>
</feature>
<keyword evidence="1" id="KW-0812">Transmembrane</keyword>
<sequence length="126" mass="14554">MSEEFRIAWMIYAAGTLVLLLAGWWFMRNWKWSWLRRTLLVTFAAALLIPARGTVQDSVALPVLPLFVYQTVFEEEGASPEVTANLVFATGGALGLMTIWGLISLYLGYRREKRRRFEDDPYFNEQ</sequence>
<dbReference type="STRING" id="494016.SAMN04487965_2259"/>
<organism evidence="2 3">
    <name type="scientific">Microbulbifer donghaiensis</name>
    <dbReference type="NCBI Taxonomy" id="494016"/>
    <lineage>
        <taxon>Bacteria</taxon>
        <taxon>Pseudomonadati</taxon>
        <taxon>Pseudomonadota</taxon>
        <taxon>Gammaproteobacteria</taxon>
        <taxon>Cellvibrionales</taxon>
        <taxon>Microbulbiferaceae</taxon>
        <taxon>Microbulbifer</taxon>
    </lineage>
</organism>
<dbReference type="EMBL" id="FQVA01000002">
    <property type="protein sequence ID" value="SHF56494.1"/>
    <property type="molecule type" value="Genomic_DNA"/>
</dbReference>
<evidence type="ECO:0000313" key="3">
    <source>
        <dbReference type="Proteomes" id="UP000184170"/>
    </source>
</evidence>
<dbReference type="AlphaFoldDB" id="A0A1M5CP05"/>
<keyword evidence="1" id="KW-1133">Transmembrane helix</keyword>
<name>A0A1M5CP05_9GAMM</name>
<dbReference type="OrthoDB" id="5737688at2"/>
<gene>
    <name evidence="2" type="ORF">SAMN04487965_2259</name>
</gene>
<protein>
    <submittedName>
        <fullName evidence="2">Uncharacterized protein</fullName>
    </submittedName>
</protein>
<dbReference type="RefSeq" id="WP_073275167.1">
    <property type="nucleotide sequence ID" value="NZ_FQVA01000002.1"/>
</dbReference>
<feature type="transmembrane region" description="Helical" evidence="1">
    <location>
        <begin position="38"/>
        <end position="55"/>
    </location>
</feature>
<keyword evidence="1" id="KW-0472">Membrane</keyword>
<dbReference type="Proteomes" id="UP000184170">
    <property type="component" value="Unassembled WGS sequence"/>
</dbReference>